<protein>
    <submittedName>
        <fullName evidence="2">Nuclear transport factor 2 family protein</fullName>
    </submittedName>
</protein>
<dbReference type="Gene3D" id="3.10.450.50">
    <property type="match status" value="1"/>
</dbReference>
<dbReference type="InterPro" id="IPR032710">
    <property type="entry name" value="NTF2-like_dom_sf"/>
</dbReference>
<gene>
    <name evidence="2" type="ORF">GCM10009760_63180</name>
</gene>
<dbReference type="Proteomes" id="UP001422759">
    <property type="component" value="Unassembled WGS sequence"/>
</dbReference>
<dbReference type="RefSeq" id="WP_344469700.1">
    <property type="nucleotide sequence ID" value="NZ_BAAANT010000078.1"/>
</dbReference>
<dbReference type="InterPro" id="IPR037401">
    <property type="entry name" value="SnoaL-like"/>
</dbReference>
<evidence type="ECO:0000313" key="2">
    <source>
        <dbReference type="EMBL" id="GAA1500908.1"/>
    </source>
</evidence>
<feature type="domain" description="SnoaL-like" evidence="1">
    <location>
        <begin position="19"/>
        <end position="107"/>
    </location>
</feature>
<evidence type="ECO:0000259" key="1">
    <source>
        <dbReference type="Pfam" id="PF12680"/>
    </source>
</evidence>
<proteinExistence type="predicted"/>
<accession>A0ABP4KBW3</accession>
<keyword evidence="3" id="KW-1185">Reference proteome</keyword>
<dbReference type="EMBL" id="BAAANT010000078">
    <property type="protein sequence ID" value="GAA1500908.1"/>
    <property type="molecule type" value="Genomic_DNA"/>
</dbReference>
<dbReference type="SUPFAM" id="SSF54427">
    <property type="entry name" value="NTF2-like"/>
    <property type="match status" value="1"/>
</dbReference>
<sequence length="119" mass="13188">MENKVTRTPQEIFRTHGMALAAEDLDGIVANFAEDAVVISPDGVKRGREGVREAFAQLFADLPHAKWELGVRVFEGDLLFLEWAADSDTNRADHGVDTFVFRDGLIQAQTVRYALTPNA</sequence>
<name>A0ABP4KBW3_9ACTN</name>
<organism evidence="2 3">
    <name type="scientific">Kitasatospora kazusensis</name>
    <dbReference type="NCBI Taxonomy" id="407974"/>
    <lineage>
        <taxon>Bacteria</taxon>
        <taxon>Bacillati</taxon>
        <taxon>Actinomycetota</taxon>
        <taxon>Actinomycetes</taxon>
        <taxon>Kitasatosporales</taxon>
        <taxon>Streptomycetaceae</taxon>
        <taxon>Kitasatospora</taxon>
    </lineage>
</organism>
<dbReference type="Pfam" id="PF12680">
    <property type="entry name" value="SnoaL_2"/>
    <property type="match status" value="1"/>
</dbReference>
<reference evidence="3" key="1">
    <citation type="journal article" date="2019" name="Int. J. Syst. Evol. Microbiol.">
        <title>The Global Catalogue of Microorganisms (GCM) 10K type strain sequencing project: providing services to taxonomists for standard genome sequencing and annotation.</title>
        <authorList>
            <consortium name="The Broad Institute Genomics Platform"/>
            <consortium name="The Broad Institute Genome Sequencing Center for Infectious Disease"/>
            <person name="Wu L."/>
            <person name="Ma J."/>
        </authorList>
    </citation>
    <scope>NUCLEOTIDE SEQUENCE [LARGE SCALE GENOMIC DNA]</scope>
    <source>
        <strain evidence="3">JCM 14560</strain>
    </source>
</reference>
<evidence type="ECO:0000313" key="3">
    <source>
        <dbReference type="Proteomes" id="UP001422759"/>
    </source>
</evidence>
<comment type="caution">
    <text evidence="2">The sequence shown here is derived from an EMBL/GenBank/DDBJ whole genome shotgun (WGS) entry which is preliminary data.</text>
</comment>